<evidence type="ECO:0000256" key="2">
    <source>
        <dbReference type="ARBA" id="ARBA00022448"/>
    </source>
</evidence>
<dbReference type="GO" id="GO:0045454">
    <property type="term" value="P:cell redox homeostasis"/>
    <property type="evidence" value="ECO:0007669"/>
    <property type="project" value="TreeGrafter"/>
</dbReference>
<evidence type="ECO:0000256" key="6">
    <source>
        <dbReference type="PIRNR" id="PIRNR000077"/>
    </source>
</evidence>
<evidence type="ECO:0000256" key="7">
    <source>
        <dbReference type="PIRSR" id="PIRSR000077-4"/>
    </source>
</evidence>
<comment type="similarity">
    <text evidence="1 6">Belongs to the thioredoxin family.</text>
</comment>
<dbReference type="CDD" id="cd02947">
    <property type="entry name" value="TRX_family"/>
    <property type="match status" value="1"/>
</dbReference>
<keyword evidence="5 7" id="KW-0676">Redox-active center</keyword>
<dbReference type="EMBL" id="AP023099">
    <property type="protein sequence ID" value="BCE91955.1"/>
    <property type="molecule type" value="Genomic_DNA"/>
</dbReference>
<dbReference type="EMBL" id="AP023094">
    <property type="protein sequence ID" value="BCE48439.1"/>
    <property type="molecule type" value="Genomic_DNA"/>
</dbReference>
<sequence>MKSVTDSSFPADVLQAEGPVVIKFEARWCQPCKAMTPTLDSIEKELAGKVTFVKADVEHCVAATQRFKVGQVPALVAVKDGIVTSMKTGAAPKQEILKWVDLAFPGLRD</sequence>
<organism evidence="10">
    <name type="scientific">Bradyrhizobium diazoefficiens</name>
    <dbReference type="NCBI Taxonomy" id="1355477"/>
    <lineage>
        <taxon>Bacteria</taxon>
        <taxon>Pseudomonadati</taxon>
        <taxon>Pseudomonadota</taxon>
        <taxon>Alphaproteobacteria</taxon>
        <taxon>Hyphomicrobiales</taxon>
        <taxon>Nitrobacteraceae</taxon>
        <taxon>Bradyrhizobium</taxon>
    </lineage>
</organism>
<evidence type="ECO:0000313" key="9">
    <source>
        <dbReference type="EMBL" id="BCE22174.1"/>
    </source>
</evidence>
<proteinExistence type="inferred from homology"/>
<reference evidence="10" key="3">
    <citation type="submission" date="2020-05" db="EMBL/GenBank/DDBJ databases">
        <title>Complete genome sequence of Bradyrhizobium diazoefficiens XF4 isolated from soybean nodule.</title>
        <authorList>
            <person name="Noda R."/>
            <person name="Kakizaki K."/>
            <person name="Minamisawa K."/>
        </authorList>
    </citation>
    <scope>NUCLEOTIDE SEQUENCE</scope>
    <source>
        <strain evidence="10">XF4</strain>
    </source>
</reference>
<dbReference type="InterPro" id="IPR005746">
    <property type="entry name" value="Thioredoxin"/>
</dbReference>
<feature type="disulfide bond" description="Redox-active" evidence="7">
    <location>
        <begin position="29"/>
        <end position="32"/>
    </location>
</feature>
<dbReference type="PANTHER" id="PTHR45663">
    <property type="entry name" value="GEO12009P1"/>
    <property type="match status" value="1"/>
</dbReference>
<evidence type="ECO:0000259" key="8">
    <source>
        <dbReference type="PROSITE" id="PS51352"/>
    </source>
</evidence>
<dbReference type="AlphaFoldDB" id="A0A809Z7X7"/>
<reference evidence="9" key="1">
    <citation type="submission" date="2020-05" db="EMBL/GenBank/DDBJ databases">
        <title>Complete genome sequence of Bradyrhizobium diazoefficiens XF1 isolated from soybean nodule.</title>
        <authorList>
            <person name="Noda R."/>
            <person name="Kakizaki K."/>
            <person name="Minamisawa K."/>
        </authorList>
    </citation>
    <scope>NUCLEOTIDE SEQUENCE</scope>
    <source>
        <strain evidence="9">XF1</strain>
    </source>
</reference>
<gene>
    <name evidence="10" type="primary">trx</name>
    <name evidence="11" type="ORF">XF10B_47530</name>
    <name evidence="9" type="ORF">XF1B_48550</name>
    <name evidence="10" type="ORF">XF4B_47880</name>
</gene>
<dbReference type="InterPro" id="IPR013766">
    <property type="entry name" value="Thioredoxin_domain"/>
</dbReference>
<dbReference type="InterPro" id="IPR036249">
    <property type="entry name" value="Thioredoxin-like_sf"/>
</dbReference>
<dbReference type="EMBL" id="AP023091">
    <property type="protein sequence ID" value="BCE22174.1"/>
    <property type="molecule type" value="Genomic_DNA"/>
</dbReference>
<dbReference type="SUPFAM" id="SSF52833">
    <property type="entry name" value="Thioredoxin-like"/>
    <property type="match status" value="1"/>
</dbReference>
<evidence type="ECO:0000256" key="1">
    <source>
        <dbReference type="ARBA" id="ARBA00008987"/>
    </source>
</evidence>
<reference evidence="11" key="2">
    <citation type="submission" date="2020-05" db="EMBL/GenBank/DDBJ databases">
        <title>Complete genome sequence of Bradyrhizobium diazoefficiens XF10 isolated from soybean nodule.</title>
        <authorList>
            <person name="Noda R."/>
            <person name="Kakizaki K."/>
            <person name="Minamisawa K."/>
        </authorList>
    </citation>
    <scope>NUCLEOTIDE SEQUENCE</scope>
    <source>
        <strain evidence="11">XF10</strain>
    </source>
</reference>
<dbReference type="PIRSF" id="PIRSF000077">
    <property type="entry name" value="Thioredoxin"/>
    <property type="match status" value="1"/>
</dbReference>
<dbReference type="Pfam" id="PF00085">
    <property type="entry name" value="Thioredoxin"/>
    <property type="match status" value="1"/>
</dbReference>
<name>A0A809Z7X7_9BRAD</name>
<dbReference type="Gene3D" id="3.40.30.10">
    <property type="entry name" value="Glutaredoxin"/>
    <property type="match status" value="1"/>
</dbReference>
<accession>A0A809Z7X7</accession>
<feature type="domain" description="Thioredoxin" evidence="8">
    <location>
        <begin position="1"/>
        <end position="105"/>
    </location>
</feature>
<dbReference type="PANTHER" id="PTHR45663:SF11">
    <property type="entry name" value="GEO12009P1"/>
    <property type="match status" value="1"/>
</dbReference>
<dbReference type="GO" id="GO:0005829">
    <property type="term" value="C:cytosol"/>
    <property type="evidence" value="ECO:0007669"/>
    <property type="project" value="TreeGrafter"/>
</dbReference>
<keyword evidence="2" id="KW-0813">Transport</keyword>
<keyword evidence="3" id="KW-0249">Electron transport</keyword>
<dbReference type="GO" id="GO:0015035">
    <property type="term" value="F:protein-disulfide reductase activity"/>
    <property type="evidence" value="ECO:0007669"/>
    <property type="project" value="InterPro"/>
</dbReference>
<evidence type="ECO:0000256" key="5">
    <source>
        <dbReference type="ARBA" id="ARBA00023284"/>
    </source>
</evidence>
<evidence type="ECO:0000313" key="11">
    <source>
        <dbReference type="EMBL" id="BCE91955.1"/>
    </source>
</evidence>
<evidence type="ECO:0000256" key="3">
    <source>
        <dbReference type="ARBA" id="ARBA00022982"/>
    </source>
</evidence>
<evidence type="ECO:0000256" key="4">
    <source>
        <dbReference type="ARBA" id="ARBA00023157"/>
    </source>
</evidence>
<evidence type="ECO:0000313" key="10">
    <source>
        <dbReference type="EMBL" id="BCE48439.1"/>
    </source>
</evidence>
<keyword evidence="4 7" id="KW-1015">Disulfide bond</keyword>
<dbReference type="PROSITE" id="PS51352">
    <property type="entry name" value="THIOREDOXIN_2"/>
    <property type="match status" value="1"/>
</dbReference>
<protein>
    <recommendedName>
        <fullName evidence="6">Thioredoxin</fullName>
    </recommendedName>
</protein>